<dbReference type="EMBL" id="CP002500">
    <property type="protein sequence ID" value="AET39526.1"/>
    <property type="molecule type" value="Genomic_DNA"/>
</dbReference>
<keyword evidence="1" id="KW-0175">Coiled coil</keyword>
<dbReference type="RefSeq" id="XP_003646343.1">
    <property type="nucleotide sequence ID" value="XM_003646295.1"/>
</dbReference>
<accession>G8JU23</accession>
<dbReference type="GeneID" id="11471604"/>
<evidence type="ECO:0000256" key="2">
    <source>
        <dbReference type="SAM" id="MobiDB-lite"/>
    </source>
</evidence>
<feature type="region of interest" description="Disordered" evidence="2">
    <location>
        <begin position="57"/>
        <end position="76"/>
    </location>
</feature>
<evidence type="ECO:0000313" key="4">
    <source>
        <dbReference type="Proteomes" id="UP000006790"/>
    </source>
</evidence>
<evidence type="ECO:0000313" key="3">
    <source>
        <dbReference type="EMBL" id="AET39526.1"/>
    </source>
</evidence>
<sequence length="76" mass="8667">MTVASKDGASTSDFLEAFQKLKEGEETAERMERMLDQLEGNIETLLAAAKELNGQDNELLENRQSDYRDDIYYEST</sequence>
<dbReference type="Proteomes" id="UP000006790">
    <property type="component" value="Chromosome 4"/>
</dbReference>
<feature type="coiled-coil region" evidence="1">
    <location>
        <begin position="21"/>
        <end position="55"/>
    </location>
</feature>
<dbReference type="AlphaFoldDB" id="G8JU23"/>
<evidence type="ECO:0000256" key="1">
    <source>
        <dbReference type="SAM" id="Coils"/>
    </source>
</evidence>
<dbReference type="KEGG" id="erc:Ecym_4487"/>
<gene>
    <name evidence="3" type="ordered locus">Ecym_4487</name>
</gene>
<keyword evidence="4" id="KW-1185">Reference proteome</keyword>
<dbReference type="OrthoDB" id="5398685at2759"/>
<reference evidence="4" key="1">
    <citation type="journal article" date="2012" name="G3 (Bethesda)">
        <title>Pichia sorbitophila, an interspecies yeast hybrid reveals early steps of genome resolution following polyploidization.</title>
        <authorList>
            <person name="Leh Louis V."/>
            <person name="Despons L."/>
            <person name="Friedrich A."/>
            <person name="Martin T."/>
            <person name="Durrens P."/>
            <person name="Casaregola S."/>
            <person name="Neuveglise C."/>
            <person name="Fairhead C."/>
            <person name="Marck C."/>
            <person name="Cruz J.A."/>
            <person name="Straub M.L."/>
            <person name="Kugler V."/>
            <person name="Sacerdot C."/>
            <person name="Uzunov Z."/>
            <person name="Thierry A."/>
            <person name="Weiss S."/>
            <person name="Bleykasten C."/>
            <person name="De Montigny J."/>
            <person name="Jacques N."/>
            <person name="Jung P."/>
            <person name="Lemaire M."/>
            <person name="Mallet S."/>
            <person name="Morel G."/>
            <person name="Richard G.F."/>
            <person name="Sarkar A."/>
            <person name="Savel G."/>
            <person name="Schacherer J."/>
            <person name="Seret M.L."/>
            <person name="Talla E."/>
            <person name="Samson G."/>
            <person name="Jubin C."/>
            <person name="Poulain J."/>
            <person name="Vacherie B."/>
            <person name="Barbe V."/>
            <person name="Pelletier E."/>
            <person name="Sherman D.J."/>
            <person name="Westhof E."/>
            <person name="Weissenbach J."/>
            <person name="Baret P.V."/>
            <person name="Wincker P."/>
            <person name="Gaillardin C."/>
            <person name="Dujon B."/>
            <person name="Souciet J.L."/>
        </authorList>
    </citation>
    <scope>NUCLEOTIDE SEQUENCE [LARGE SCALE GENOMIC DNA]</scope>
    <source>
        <strain evidence="4">CBS 270.75 / DBVPG 7215 / KCTC 17166 / NRRL Y-17582</strain>
    </source>
</reference>
<protein>
    <submittedName>
        <fullName evidence="3">Uncharacterized protein</fullName>
    </submittedName>
</protein>
<dbReference type="HOGENOM" id="CLU_199207_0_0_1"/>
<dbReference type="InParanoid" id="G8JU23"/>
<name>G8JU23_ERECY</name>
<proteinExistence type="predicted"/>
<organism evidence="3 4">
    <name type="scientific">Eremothecium cymbalariae (strain CBS 270.75 / DBVPG 7215 / KCTC 17166 / NRRL Y-17582)</name>
    <name type="common">Yeast</name>
    <dbReference type="NCBI Taxonomy" id="931890"/>
    <lineage>
        <taxon>Eukaryota</taxon>
        <taxon>Fungi</taxon>
        <taxon>Dikarya</taxon>
        <taxon>Ascomycota</taxon>
        <taxon>Saccharomycotina</taxon>
        <taxon>Saccharomycetes</taxon>
        <taxon>Saccharomycetales</taxon>
        <taxon>Saccharomycetaceae</taxon>
        <taxon>Eremothecium</taxon>
    </lineage>
</organism>
<feature type="compositionally biased region" description="Basic and acidic residues" evidence="2">
    <location>
        <begin position="60"/>
        <end position="76"/>
    </location>
</feature>